<dbReference type="SUPFAM" id="SSF48403">
    <property type="entry name" value="Ankyrin repeat"/>
    <property type="match status" value="1"/>
</dbReference>
<comment type="caution">
    <text evidence="1">The sequence shown here is derived from an EMBL/GenBank/DDBJ whole genome shotgun (WGS) entry which is preliminary data.</text>
</comment>
<dbReference type="AlphaFoldDB" id="F7W5C9"/>
<dbReference type="OMA" id="WHPIDLA"/>
<dbReference type="Proteomes" id="UP000001881">
    <property type="component" value="Unassembled WGS sequence"/>
</dbReference>
<dbReference type="InParanoid" id="F7W5C9"/>
<dbReference type="eggNOG" id="ENOG502RJ0N">
    <property type="taxonomic scope" value="Eukaryota"/>
</dbReference>
<dbReference type="InterPro" id="IPR036770">
    <property type="entry name" value="Ankyrin_rpt-contain_sf"/>
</dbReference>
<keyword evidence="2" id="KW-1185">Reference proteome</keyword>
<name>F7W5C9_SORMK</name>
<organism evidence="1 2">
    <name type="scientific">Sordaria macrospora (strain ATCC MYA-333 / DSM 997 / K(L3346) / K-hell)</name>
    <dbReference type="NCBI Taxonomy" id="771870"/>
    <lineage>
        <taxon>Eukaryota</taxon>
        <taxon>Fungi</taxon>
        <taxon>Dikarya</taxon>
        <taxon>Ascomycota</taxon>
        <taxon>Pezizomycotina</taxon>
        <taxon>Sordariomycetes</taxon>
        <taxon>Sordariomycetidae</taxon>
        <taxon>Sordariales</taxon>
        <taxon>Sordariaceae</taxon>
        <taxon>Sordaria</taxon>
    </lineage>
</organism>
<sequence>MLLQIAESCHSFADLSRLTRTNKWFYRVLNPWLYKLDVRSGSPCALFWACQSGSLDTLKLVHKAGAALDQTWTSKQPIQRLPPNPYRHSPEFYQKVALGLKDPEDDQTDEETNNGWPETPFMGIEGFINGWIQMELDNDQEREDPLEQEAEEDEESDTAWVIDEGPWEEPYQPQHLDEHHTTEEDHFWPEDTDEVGQPLLKTASQDSRYTWCNEFFERHCGILNDSAPGMRLFPVFWWHPIDLAVYFGRKEIIQYLVENGVSIQHANSRGLCRQKDISFASSYQGCLRGTYPIFIQPNADWRYSIHHAFGLVACKEDWDMGNFLLDVTGMRTAEKRLVGIEDELVVDFENTQDRDRFFTEIINRLIAFPDGTTVSLPVFW</sequence>
<dbReference type="GeneID" id="10806045"/>
<evidence type="ECO:0000313" key="1">
    <source>
        <dbReference type="EMBL" id="CCC12717.1"/>
    </source>
</evidence>
<dbReference type="VEuPathDB" id="FungiDB:SMAC_12610"/>
<protein>
    <submittedName>
        <fullName evidence="1">WGS project CABT00000000 data, contig 2.30</fullName>
    </submittedName>
</protein>
<reference evidence="1 2" key="1">
    <citation type="journal article" date="2010" name="PLoS Genet.">
        <title>De novo assembly of a 40 Mb eukaryotic genome from short sequence reads: Sordaria macrospora, a model organism for fungal morphogenesis.</title>
        <authorList>
            <person name="Nowrousian M."/>
            <person name="Stajich J."/>
            <person name="Chu M."/>
            <person name="Engh I."/>
            <person name="Espagne E."/>
            <person name="Halliday K."/>
            <person name="Kamerewerd J."/>
            <person name="Kempken F."/>
            <person name="Knab B."/>
            <person name="Kuo H.C."/>
            <person name="Osiewacz H.D."/>
            <person name="Poeggeler S."/>
            <person name="Read N."/>
            <person name="Seiler S."/>
            <person name="Smith K."/>
            <person name="Zickler D."/>
            <person name="Kueck U."/>
            <person name="Freitag M."/>
        </authorList>
    </citation>
    <scope>NUCLEOTIDE SEQUENCE [LARGE SCALE GENOMIC DNA]</scope>
    <source>
        <strain evidence="2">ATCC MYA-333 / DSM 997 / K(L3346) / K-hell</strain>
        <tissue evidence="1">Mycelium</tissue>
    </source>
</reference>
<evidence type="ECO:0000313" key="2">
    <source>
        <dbReference type="Proteomes" id="UP000001881"/>
    </source>
</evidence>
<dbReference type="KEGG" id="smp:10806045"/>
<dbReference type="HOGENOM" id="CLU_866253_0_0_1"/>
<proteinExistence type="predicted"/>
<gene>
    <name evidence="1" type="ORF">SMAC_12610</name>
</gene>
<dbReference type="OrthoDB" id="341259at2759"/>
<dbReference type="Gene3D" id="1.25.40.20">
    <property type="entry name" value="Ankyrin repeat-containing domain"/>
    <property type="match status" value="1"/>
</dbReference>
<accession>F7W5C9</accession>
<dbReference type="EMBL" id="CABT02000030">
    <property type="protein sequence ID" value="CCC12717.1"/>
    <property type="molecule type" value="Genomic_DNA"/>
</dbReference>